<name>A0AAP2DBM5_9BACT</name>
<dbReference type="InterPro" id="IPR050406">
    <property type="entry name" value="FGGY_Carb_Kinase"/>
</dbReference>
<evidence type="ECO:0000256" key="2">
    <source>
        <dbReference type="ARBA" id="ARBA00022679"/>
    </source>
</evidence>
<dbReference type="Pfam" id="PF00370">
    <property type="entry name" value="FGGY_N"/>
    <property type="match status" value="1"/>
</dbReference>
<sequence length="499" mass="53953">MKKYLLGYDVGSSSVKASLVDAETGLTVGSAHSPAEEMGMLAVQPGWAEQDPATWWEHAVKALQGALKQSGVNPAAIAAIGISYQMHGLVCVDKNQNVLRPSIIWCDSRAVEIGRDAVDNMGEKYALQHLLNYPGNFTASKLRWVKIYEPAVFDRIDKVMLPGDYLAMKLTGDIVTTASGLSEGMFWDYQDEAPSKRLLDQYGIPAGMLARQEPTFSIQGKVRQAIADQLGLTAGIPVSYRAGDQPNNAFSLNVLNPGETAATAGTSGVIYSVTDKNAYDTRSRVNTFIHVNDKHPAKRNGVLLCINGTGILNSWLRKMARGEGDLYGYDRINSIAAGAPIGAEGLTVLPFGNGAERVLEDKNINSSFFGLDFNRHGQAHLFRAAQEGIVFALKYGFDVLQEMGLKTQVIRAGNANMFLSPLFREAFVNTIGARLELYDTDGSKGAALGAGVGAGIYGAFEEAFRGLKLIRSEDPEAGKAAAYAAAYDRWLQQVQKQIN</sequence>
<keyword evidence="3 6" id="KW-0418">Kinase</keyword>
<feature type="domain" description="Carbohydrate kinase FGGY C-terminal" evidence="5">
    <location>
        <begin position="261"/>
        <end position="450"/>
    </location>
</feature>
<dbReference type="AlphaFoldDB" id="A0AAP2DBM5"/>
<dbReference type="PANTHER" id="PTHR43095:SF5">
    <property type="entry name" value="XYLULOSE KINASE"/>
    <property type="match status" value="1"/>
</dbReference>
<dbReference type="GO" id="GO:0016301">
    <property type="term" value="F:kinase activity"/>
    <property type="evidence" value="ECO:0007669"/>
    <property type="project" value="UniProtKB-KW"/>
</dbReference>
<evidence type="ECO:0000256" key="3">
    <source>
        <dbReference type="ARBA" id="ARBA00022777"/>
    </source>
</evidence>
<reference evidence="6 7" key="1">
    <citation type="submission" date="2021-05" db="EMBL/GenBank/DDBJ databases">
        <title>A Polyphasic approach of four new species of the genus Ohtaekwangia: Ohtaekwangia histidinii sp. nov., Ohtaekwangia cretensis sp. nov., Ohtaekwangia indiensis sp. nov., Ohtaekwangia reichenbachii sp. nov. from diverse environment.</title>
        <authorList>
            <person name="Octaviana S."/>
        </authorList>
    </citation>
    <scope>NUCLEOTIDE SEQUENCE [LARGE SCALE GENOMIC DNA]</scope>
    <source>
        <strain evidence="6 7">PWU37</strain>
    </source>
</reference>
<keyword evidence="7" id="KW-1185">Reference proteome</keyword>
<evidence type="ECO:0000259" key="4">
    <source>
        <dbReference type="Pfam" id="PF00370"/>
    </source>
</evidence>
<dbReference type="RefSeq" id="WP_254092265.1">
    <property type="nucleotide sequence ID" value="NZ_JAHESC010000034.1"/>
</dbReference>
<feature type="domain" description="Carbohydrate kinase FGGY N-terminal" evidence="4">
    <location>
        <begin position="4"/>
        <end position="249"/>
    </location>
</feature>
<gene>
    <name evidence="6" type="ORF">KK078_20920</name>
</gene>
<dbReference type="EMBL" id="JAHESC010000034">
    <property type="protein sequence ID" value="MBT1689041.1"/>
    <property type="molecule type" value="Genomic_DNA"/>
</dbReference>
<dbReference type="InterPro" id="IPR018485">
    <property type="entry name" value="FGGY_C"/>
</dbReference>
<proteinExistence type="inferred from homology"/>
<comment type="caution">
    <text evidence="6">The sequence shown here is derived from an EMBL/GenBank/DDBJ whole genome shotgun (WGS) entry which is preliminary data.</text>
</comment>
<evidence type="ECO:0000259" key="5">
    <source>
        <dbReference type="Pfam" id="PF02782"/>
    </source>
</evidence>
<evidence type="ECO:0000256" key="1">
    <source>
        <dbReference type="ARBA" id="ARBA00009156"/>
    </source>
</evidence>
<dbReference type="Pfam" id="PF02782">
    <property type="entry name" value="FGGY_C"/>
    <property type="match status" value="1"/>
</dbReference>
<accession>A0AAP2DBM5</accession>
<protein>
    <submittedName>
        <fullName evidence="6">Carbohydrate kinase</fullName>
    </submittedName>
</protein>
<organism evidence="6 7">
    <name type="scientific">Dawidia soli</name>
    <dbReference type="NCBI Taxonomy" id="2782352"/>
    <lineage>
        <taxon>Bacteria</taxon>
        <taxon>Pseudomonadati</taxon>
        <taxon>Bacteroidota</taxon>
        <taxon>Cytophagia</taxon>
        <taxon>Cytophagales</taxon>
        <taxon>Chryseotaleaceae</taxon>
        <taxon>Dawidia</taxon>
    </lineage>
</organism>
<keyword evidence="2" id="KW-0808">Transferase</keyword>
<dbReference type="CDD" id="cd07809">
    <property type="entry name" value="ASKHA_NBD_FGGY_BaXK-like"/>
    <property type="match status" value="1"/>
</dbReference>
<dbReference type="InterPro" id="IPR018484">
    <property type="entry name" value="FGGY_N"/>
</dbReference>
<dbReference type="Gene3D" id="3.30.420.40">
    <property type="match status" value="2"/>
</dbReference>
<evidence type="ECO:0000313" key="6">
    <source>
        <dbReference type="EMBL" id="MBT1689041.1"/>
    </source>
</evidence>
<dbReference type="SUPFAM" id="SSF53067">
    <property type="entry name" value="Actin-like ATPase domain"/>
    <property type="match status" value="2"/>
</dbReference>
<dbReference type="PANTHER" id="PTHR43095">
    <property type="entry name" value="SUGAR KINASE"/>
    <property type="match status" value="1"/>
</dbReference>
<dbReference type="InterPro" id="IPR043129">
    <property type="entry name" value="ATPase_NBD"/>
</dbReference>
<dbReference type="InterPro" id="IPR000577">
    <property type="entry name" value="Carb_kinase_FGGY"/>
</dbReference>
<comment type="similarity">
    <text evidence="1">Belongs to the FGGY kinase family.</text>
</comment>
<dbReference type="Proteomes" id="UP001319180">
    <property type="component" value="Unassembled WGS sequence"/>
</dbReference>
<dbReference type="PIRSF" id="PIRSF000538">
    <property type="entry name" value="GlpK"/>
    <property type="match status" value="1"/>
</dbReference>
<dbReference type="GO" id="GO:0005975">
    <property type="term" value="P:carbohydrate metabolic process"/>
    <property type="evidence" value="ECO:0007669"/>
    <property type="project" value="InterPro"/>
</dbReference>
<evidence type="ECO:0000313" key="7">
    <source>
        <dbReference type="Proteomes" id="UP001319180"/>
    </source>
</evidence>